<reference evidence="10" key="1">
    <citation type="journal article" date="2021" name="PeerJ">
        <title>Extensive microbial diversity within the chicken gut microbiome revealed by metagenomics and culture.</title>
        <authorList>
            <person name="Gilroy R."/>
            <person name="Ravi A."/>
            <person name="Getino M."/>
            <person name="Pursley I."/>
            <person name="Horton D.L."/>
            <person name="Alikhan N.F."/>
            <person name="Baker D."/>
            <person name="Gharbi K."/>
            <person name="Hall N."/>
            <person name="Watson M."/>
            <person name="Adriaenssens E.M."/>
            <person name="Foster-Nyarko E."/>
            <person name="Jarju S."/>
            <person name="Secka A."/>
            <person name="Antonio M."/>
            <person name="Oren A."/>
            <person name="Chaudhuri R.R."/>
            <person name="La Ragione R."/>
            <person name="Hildebrand F."/>
            <person name="Pallen M.J."/>
        </authorList>
    </citation>
    <scope>NUCLEOTIDE SEQUENCE</scope>
    <source>
        <strain evidence="10">14324</strain>
    </source>
</reference>
<comment type="subcellular location">
    <subcellularLocation>
        <location evidence="1">Cell membrane</location>
        <topology evidence="1">Multi-pass membrane protein</topology>
    </subcellularLocation>
</comment>
<protein>
    <recommendedName>
        <fullName evidence="8">Autoinducer 2 import system permease protein LsrD</fullName>
    </recommendedName>
</protein>
<evidence type="ECO:0000256" key="2">
    <source>
        <dbReference type="ARBA" id="ARBA00022448"/>
    </source>
</evidence>
<feature type="transmembrane region" description="Helical" evidence="9">
    <location>
        <begin position="103"/>
        <end position="123"/>
    </location>
</feature>
<evidence type="ECO:0000256" key="4">
    <source>
        <dbReference type="ARBA" id="ARBA00022519"/>
    </source>
</evidence>
<evidence type="ECO:0000256" key="3">
    <source>
        <dbReference type="ARBA" id="ARBA00022475"/>
    </source>
</evidence>
<organism evidence="10 11">
    <name type="scientific">Candidatus Blautia faecigallinarum</name>
    <dbReference type="NCBI Taxonomy" id="2838488"/>
    <lineage>
        <taxon>Bacteria</taxon>
        <taxon>Bacillati</taxon>
        <taxon>Bacillota</taxon>
        <taxon>Clostridia</taxon>
        <taxon>Lachnospirales</taxon>
        <taxon>Lachnospiraceae</taxon>
        <taxon>Blautia</taxon>
    </lineage>
</organism>
<dbReference type="PANTHER" id="PTHR32196:SF71">
    <property type="entry name" value="AUTOINDUCER 2 IMPORT SYSTEM PERMEASE PROTEIN LSRD"/>
    <property type="match status" value="1"/>
</dbReference>
<feature type="transmembrane region" description="Helical" evidence="9">
    <location>
        <begin position="260"/>
        <end position="291"/>
    </location>
</feature>
<feature type="transmembrane region" description="Helical" evidence="9">
    <location>
        <begin position="175"/>
        <end position="193"/>
    </location>
</feature>
<evidence type="ECO:0000313" key="11">
    <source>
        <dbReference type="Proteomes" id="UP000824041"/>
    </source>
</evidence>
<comment type="caution">
    <text evidence="10">The sequence shown here is derived from an EMBL/GenBank/DDBJ whole genome shotgun (WGS) entry which is preliminary data.</text>
</comment>
<dbReference type="GO" id="GO:0005886">
    <property type="term" value="C:plasma membrane"/>
    <property type="evidence" value="ECO:0007669"/>
    <property type="project" value="UniProtKB-SubCell"/>
</dbReference>
<dbReference type="PANTHER" id="PTHR32196">
    <property type="entry name" value="ABC TRANSPORTER PERMEASE PROTEIN YPHD-RELATED-RELATED"/>
    <property type="match status" value="1"/>
</dbReference>
<name>A0A9D2DUF5_9FIRM</name>
<dbReference type="InterPro" id="IPR001851">
    <property type="entry name" value="ABC_transp_permease"/>
</dbReference>
<sequence length="332" mass="35448">MAGKSGRSINNVPESSVKRIIFSWEGILVLLFIAVNIFCAFFSEYYNLSSLLRQMPVYVAEVFLMIPMAYILILGEIDISVGSIVCLSSTMACIVCNTNAPFILVVLTALVVGTICGFINGFILTRFQELPPMIVTLATQIIFRGIAEIVLGSGGSISASNTEGFLLIGGKVGQIPYILFLVLILLIIFAVILGKGTFGRRVYAIGTNRLTAYYSGIHVQKIRLLIYTAMGTFSGLCALFLLSTSYGANTTTGNGYEMDAIAMAVFGGILSTGGKGNLAGGAISAFIIVCLRVGLGQRNIHPQVILLILGVLLIGAVALPNIIKQVQRSVKK</sequence>
<evidence type="ECO:0000256" key="9">
    <source>
        <dbReference type="SAM" id="Phobius"/>
    </source>
</evidence>
<dbReference type="Pfam" id="PF02653">
    <property type="entry name" value="BPD_transp_2"/>
    <property type="match status" value="1"/>
</dbReference>
<keyword evidence="7 9" id="KW-0472">Membrane</keyword>
<keyword evidence="6 9" id="KW-1133">Transmembrane helix</keyword>
<feature type="transmembrane region" description="Helical" evidence="9">
    <location>
        <begin position="224"/>
        <end position="248"/>
    </location>
</feature>
<evidence type="ECO:0000256" key="7">
    <source>
        <dbReference type="ARBA" id="ARBA00023136"/>
    </source>
</evidence>
<evidence type="ECO:0000313" key="10">
    <source>
        <dbReference type="EMBL" id="HIZ23442.1"/>
    </source>
</evidence>
<gene>
    <name evidence="10" type="ORF">IAA21_11725</name>
</gene>
<dbReference type="CDD" id="cd06579">
    <property type="entry name" value="TM_PBP1_transp_AraH_like"/>
    <property type="match status" value="1"/>
</dbReference>
<accession>A0A9D2DUF5</accession>
<feature type="transmembrane region" description="Helical" evidence="9">
    <location>
        <begin position="303"/>
        <end position="323"/>
    </location>
</feature>
<dbReference type="AlphaFoldDB" id="A0A9D2DUF5"/>
<keyword evidence="5 9" id="KW-0812">Transmembrane</keyword>
<keyword evidence="3" id="KW-1003">Cell membrane</keyword>
<reference evidence="10" key="2">
    <citation type="submission" date="2021-04" db="EMBL/GenBank/DDBJ databases">
        <authorList>
            <person name="Gilroy R."/>
        </authorList>
    </citation>
    <scope>NUCLEOTIDE SEQUENCE</scope>
    <source>
        <strain evidence="10">14324</strain>
    </source>
</reference>
<feature type="transmembrane region" description="Helical" evidence="9">
    <location>
        <begin position="55"/>
        <end position="73"/>
    </location>
</feature>
<proteinExistence type="predicted"/>
<evidence type="ECO:0000256" key="1">
    <source>
        <dbReference type="ARBA" id="ARBA00004651"/>
    </source>
</evidence>
<keyword evidence="4" id="KW-0997">Cell inner membrane</keyword>
<evidence type="ECO:0000256" key="5">
    <source>
        <dbReference type="ARBA" id="ARBA00022692"/>
    </source>
</evidence>
<dbReference type="EMBL" id="DXBU01000155">
    <property type="protein sequence ID" value="HIZ23442.1"/>
    <property type="molecule type" value="Genomic_DNA"/>
</dbReference>
<keyword evidence="2" id="KW-0813">Transport</keyword>
<dbReference type="Proteomes" id="UP000824041">
    <property type="component" value="Unassembled WGS sequence"/>
</dbReference>
<feature type="transmembrane region" description="Helical" evidence="9">
    <location>
        <begin position="20"/>
        <end position="43"/>
    </location>
</feature>
<evidence type="ECO:0000256" key="8">
    <source>
        <dbReference type="ARBA" id="ARBA00039381"/>
    </source>
</evidence>
<evidence type="ECO:0000256" key="6">
    <source>
        <dbReference type="ARBA" id="ARBA00022989"/>
    </source>
</evidence>
<dbReference type="GO" id="GO:0022857">
    <property type="term" value="F:transmembrane transporter activity"/>
    <property type="evidence" value="ECO:0007669"/>
    <property type="project" value="InterPro"/>
</dbReference>